<dbReference type="Proteomes" id="UP000030748">
    <property type="component" value="Unassembled WGS sequence"/>
</dbReference>
<dbReference type="STRING" id="4155.A0A022QTJ4"/>
<proteinExistence type="predicted"/>
<sequence length="267" mass="30150">MNRPIIIKAQNLRINAALEKSDAAGRESLPEPNSCSSPNEWVLLEDSSSCTNYANTEEAFESGYSNKSFFTRIRNKLVRKSASLARNKLVECPSKNRDGDSVSMDNSELAKKSDEDQRVKCPNCPRDPAGDCSKNCDVVPLPQHYARRLFNCRFLLDLNESKFTTVAPNERFSKKIRLLNNGSRPWSRKSKLVWVDGDRLSDEISVEIEIPFDGRPIGSEIDLVVNFRAPELPGDYISFWNMSLPSGAAFGEQIPIRIWVYDLPEIT</sequence>
<evidence type="ECO:0000256" key="1">
    <source>
        <dbReference type="SAM" id="MobiDB-lite"/>
    </source>
</evidence>
<gene>
    <name evidence="3" type="ORF">MIMGU_mgv1a011901mg</name>
</gene>
<accession>A0A022QTJ4</accession>
<dbReference type="PANTHER" id="PTHR20930">
    <property type="entry name" value="OVARIAN CARCINOMA ANTIGEN CA125-RELATED"/>
    <property type="match status" value="1"/>
</dbReference>
<feature type="region of interest" description="Disordered" evidence="1">
    <location>
        <begin position="94"/>
        <end position="114"/>
    </location>
</feature>
<reference evidence="3 4" key="1">
    <citation type="journal article" date="2013" name="Proc. Natl. Acad. Sci. U.S.A.">
        <title>Fine-scale variation in meiotic recombination in Mimulus inferred from population shotgun sequencing.</title>
        <authorList>
            <person name="Hellsten U."/>
            <person name="Wright K.M."/>
            <person name="Jenkins J."/>
            <person name="Shu S."/>
            <person name="Yuan Y."/>
            <person name="Wessler S.R."/>
            <person name="Schmutz J."/>
            <person name="Willis J.H."/>
            <person name="Rokhsar D.S."/>
        </authorList>
    </citation>
    <scope>NUCLEOTIDE SEQUENCE [LARGE SCALE GENOMIC DNA]</scope>
    <source>
        <strain evidence="4">cv. DUN x IM62</strain>
    </source>
</reference>
<dbReference type="AlphaFoldDB" id="A0A022QTJ4"/>
<dbReference type="CDD" id="cd14947">
    <property type="entry name" value="NBR1_like"/>
    <property type="match status" value="1"/>
</dbReference>
<dbReference type="eggNOG" id="KOG4351">
    <property type="taxonomic scope" value="Eukaryota"/>
</dbReference>
<dbReference type="PANTHER" id="PTHR20930:SF0">
    <property type="entry name" value="PROTEIN ILRUN"/>
    <property type="match status" value="1"/>
</dbReference>
<organism evidence="3 4">
    <name type="scientific">Erythranthe guttata</name>
    <name type="common">Yellow monkey flower</name>
    <name type="synonym">Mimulus guttatus</name>
    <dbReference type="NCBI Taxonomy" id="4155"/>
    <lineage>
        <taxon>Eukaryota</taxon>
        <taxon>Viridiplantae</taxon>
        <taxon>Streptophyta</taxon>
        <taxon>Embryophyta</taxon>
        <taxon>Tracheophyta</taxon>
        <taxon>Spermatophyta</taxon>
        <taxon>Magnoliopsida</taxon>
        <taxon>eudicotyledons</taxon>
        <taxon>Gunneridae</taxon>
        <taxon>Pentapetalae</taxon>
        <taxon>asterids</taxon>
        <taxon>lamiids</taxon>
        <taxon>Lamiales</taxon>
        <taxon>Phrymaceae</taxon>
        <taxon>Erythranthe</taxon>
    </lineage>
</organism>
<evidence type="ECO:0000313" key="3">
    <source>
        <dbReference type="EMBL" id="EYU30633.1"/>
    </source>
</evidence>
<dbReference type="Pfam" id="PF16158">
    <property type="entry name" value="N_BRCA1_IG"/>
    <property type="match status" value="1"/>
</dbReference>
<feature type="domain" description="Nbr1 FW" evidence="2">
    <location>
        <begin position="162"/>
        <end position="260"/>
    </location>
</feature>
<evidence type="ECO:0000259" key="2">
    <source>
        <dbReference type="Pfam" id="PF16158"/>
    </source>
</evidence>
<dbReference type="InterPro" id="IPR032350">
    <property type="entry name" value="Nbr1_FW"/>
</dbReference>
<evidence type="ECO:0000313" key="4">
    <source>
        <dbReference type="Proteomes" id="UP000030748"/>
    </source>
</evidence>
<dbReference type="Gene3D" id="2.60.40.10">
    <property type="entry name" value="Immunoglobulins"/>
    <property type="match status" value="1"/>
</dbReference>
<protein>
    <recommendedName>
        <fullName evidence="2">Nbr1 FW domain-containing protein</fullName>
    </recommendedName>
</protein>
<name>A0A022QTJ4_ERYGU</name>
<dbReference type="InterPro" id="IPR013783">
    <property type="entry name" value="Ig-like_fold"/>
</dbReference>
<dbReference type="EMBL" id="KI631019">
    <property type="protein sequence ID" value="EYU30633.1"/>
    <property type="molecule type" value="Genomic_DNA"/>
</dbReference>
<keyword evidence="4" id="KW-1185">Reference proteome</keyword>